<dbReference type="SUPFAM" id="SSF46934">
    <property type="entry name" value="UBA-like"/>
    <property type="match status" value="1"/>
</dbReference>
<dbReference type="PANTHER" id="PTHR46775">
    <property type="entry name" value="FLOCCULATION PROTEIN (DUF1296)"/>
    <property type="match status" value="1"/>
</dbReference>
<evidence type="ECO:0000256" key="1">
    <source>
        <dbReference type="SAM" id="MobiDB-lite"/>
    </source>
</evidence>
<dbReference type="PANTHER" id="PTHR46775:SF2">
    <property type="entry name" value="GBF-INTERACTING PROTEIN 1-LIKE"/>
    <property type="match status" value="1"/>
</dbReference>
<evidence type="ECO:0000259" key="3">
    <source>
        <dbReference type="Pfam" id="PF06972"/>
    </source>
</evidence>
<dbReference type="GO" id="GO:0005634">
    <property type="term" value="C:nucleus"/>
    <property type="evidence" value="ECO:0007669"/>
    <property type="project" value="TreeGrafter"/>
</dbReference>
<sequence>FLQSVAVIFLLTPDRMSGAGGGSRVPIPNNVQNTINEIREITGNHHSSDEIYVVLKECSMDPKETAQKLLYLDTFHEVRRRRKRRKEVLSGRVSEESRSKQHGQGRGARGASGGFSSKFFDGGGGRKLAIQRENGVHIAEKTNGSSTQSDLQKITNTPPQASRGSAVVPHNAANPCNGNSGHGSSSQSLIGSVLSLPETSSAANDTVNQENIQHQAVVAVAAITSPKETVSSITSTDQGKYLSSSDQCPSNHVEGNKLEEATGLSASKNEKSRSMNSTSNPNAILKLNEVESNLLSERLSSSLSLNSSLRPPQDVCKIANVTEVSASEAHVQSTEARQRVTYPKHFQVPEALKGGLTFGSFDTFGPSKRSCRATG</sequence>
<evidence type="ECO:0000313" key="4">
    <source>
        <dbReference type="EMBL" id="KAI5433170.1"/>
    </source>
</evidence>
<organism evidence="4 5">
    <name type="scientific">Pisum sativum</name>
    <name type="common">Garden pea</name>
    <name type="synonym">Lathyrus oleraceus</name>
    <dbReference type="NCBI Taxonomy" id="3888"/>
    <lineage>
        <taxon>Eukaryota</taxon>
        <taxon>Viridiplantae</taxon>
        <taxon>Streptophyta</taxon>
        <taxon>Embryophyta</taxon>
        <taxon>Tracheophyta</taxon>
        <taxon>Spermatophyta</taxon>
        <taxon>Magnoliopsida</taxon>
        <taxon>eudicotyledons</taxon>
        <taxon>Gunneridae</taxon>
        <taxon>Pentapetalae</taxon>
        <taxon>rosids</taxon>
        <taxon>fabids</taxon>
        <taxon>Fabales</taxon>
        <taxon>Fabaceae</taxon>
        <taxon>Papilionoideae</taxon>
        <taxon>50 kb inversion clade</taxon>
        <taxon>NPAAA clade</taxon>
        <taxon>Hologalegina</taxon>
        <taxon>IRL clade</taxon>
        <taxon>Fabeae</taxon>
        <taxon>Lathyrus</taxon>
    </lineage>
</organism>
<dbReference type="Gramene" id="Psat02G0044800-T2">
    <property type="protein sequence ID" value="KAI5433170.1"/>
    <property type="gene ID" value="KIW84_020448"/>
</dbReference>
<feature type="compositionally biased region" description="Polar residues" evidence="1">
    <location>
        <begin position="227"/>
        <end position="250"/>
    </location>
</feature>
<feature type="compositionally biased region" description="Basic and acidic residues" evidence="1">
    <location>
        <begin position="87"/>
        <end position="99"/>
    </location>
</feature>
<feature type="domain" description="GBF-interacting protein 1 N-terminal" evidence="3">
    <location>
        <begin position="27"/>
        <end position="87"/>
    </location>
</feature>
<feature type="compositionally biased region" description="Gly residues" evidence="1">
    <location>
        <begin position="104"/>
        <end position="113"/>
    </location>
</feature>
<feature type="non-terminal residue" evidence="4">
    <location>
        <position position="1"/>
    </location>
</feature>
<evidence type="ECO:0000256" key="2">
    <source>
        <dbReference type="SAM" id="SignalP"/>
    </source>
</evidence>
<evidence type="ECO:0000313" key="5">
    <source>
        <dbReference type="Proteomes" id="UP001058974"/>
    </source>
</evidence>
<dbReference type="Pfam" id="PF06972">
    <property type="entry name" value="GIP1_N"/>
    <property type="match status" value="1"/>
</dbReference>
<feature type="compositionally biased region" description="Polar residues" evidence="1">
    <location>
        <begin position="142"/>
        <end position="163"/>
    </location>
</feature>
<feature type="signal peptide" evidence="2">
    <location>
        <begin position="1"/>
        <end position="18"/>
    </location>
</feature>
<feature type="chain" id="PRO_5039271600" description="GBF-interacting protein 1 N-terminal domain-containing protein" evidence="2">
    <location>
        <begin position="19"/>
        <end position="375"/>
    </location>
</feature>
<reference evidence="4 5" key="1">
    <citation type="journal article" date="2022" name="Nat. Genet.">
        <title>Improved pea reference genome and pan-genome highlight genomic features and evolutionary characteristics.</title>
        <authorList>
            <person name="Yang T."/>
            <person name="Liu R."/>
            <person name="Luo Y."/>
            <person name="Hu S."/>
            <person name="Wang D."/>
            <person name="Wang C."/>
            <person name="Pandey M.K."/>
            <person name="Ge S."/>
            <person name="Xu Q."/>
            <person name="Li N."/>
            <person name="Li G."/>
            <person name="Huang Y."/>
            <person name="Saxena R.K."/>
            <person name="Ji Y."/>
            <person name="Li M."/>
            <person name="Yan X."/>
            <person name="He Y."/>
            <person name="Liu Y."/>
            <person name="Wang X."/>
            <person name="Xiang C."/>
            <person name="Varshney R.K."/>
            <person name="Ding H."/>
            <person name="Gao S."/>
            <person name="Zong X."/>
        </authorList>
    </citation>
    <scope>NUCLEOTIDE SEQUENCE [LARGE SCALE GENOMIC DNA]</scope>
    <source>
        <strain evidence="4 5">cv. Zhongwan 6</strain>
    </source>
</reference>
<feature type="non-terminal residue" evidence="4">
    <location>
        <position position="375"/>
    </location>
</feature>
<dbReference type="EMBL" id="JAMSHJ010000002">
    <property type="protein sequence ID" value="KAI5433170.1"/>
    <property type="molecule type" value="Genomic_DNA"/>
</dbReference>
<dbReference type="InterPro" id="IPR044277">
    <property type="entry name" value="GIP1"/>
</dbReference>
<dbReference type="GO" id="GO:0051082">
    <property type="term" value="F:unfolded protein binding"/>
    <property type="evidence" value="ECO:0007669"/>
    <property type="project" value="TreeGrafter"/>
</dbReference>
<gene>
    <name evidence="4" type="ORF">KIW84_020448</name>
</gene>
<dbReference type="InterPro" id="IPR009060">
    <property type="entry name" value="UBA-like_sf"/>
</dbReference>
<protein>
    <recommendedName>
        <fullName evidence="3">GBF-interacting protein 1 N-terminal domain-containing protein</fullName>
    </recommendedName>
</protein>
<dbReference type="InterPro" id="IPR009719">
    <property type="entry name" value="GIP1_N"/>
</dbReference>
<name>A0A9D4Y9P1_PEA</name>
<feature type="region of interest" description="Disordered" evidence="1">
    <location>
        <begin position="227"/>
        <end position="283"/>
    </location>
</feature>
<dbReference type="AlphaFoldDB" id="A0A9D4Y9P1"/>
<feature type="region of interest" description="Disordered" evidence="1">
    <location>
        <begin position="142"/>
        <end position="167"/>
    </location>
</feature>
<feature type="region of interest" description="Disordered" evidence="1">
    <location>
        <begin position="81"/>
        <end position="118"/>
    </location>
</feature>
<keyword evidence="2" id="KW-0732">Signal</keyword>
<dbReference type="Proteomes" id="UP001058974">
    <property type="component" value="Chromosome 2"/>
</dbReference>
<keyword evidence="5" id="KW-1185">Reference proteome</keyword>
<proteinExistence type="predicted"/>
<accession>A0A9D4Y9P1</accession>
<comment type="caution">
    <text evidence="4">The sequence shown here is derived from an EMBL/GenBank/DDBJ whole genome shotgun (WGS) entry which is preliminary data.</text>
</comment>